<accession>A3XHM0</accession>
<protein>
    <submittedName>
        <fullName evidence="1">Uncharacterized protein</fullName>
    </submittedName>
</protein>
<dbReference type="HOGENOM" id="CLU_1765728_0_0_10"/>
<reference evidence="1 2" key="1">
    <citation type="journal article" date="2007" name="Nature">
        <title>Light stimulates growth of proteorhodopsin-containing marine Flavobacteria.</title>
        <authorList>
            <person name="Gomez-Consarnau L."/>
            <person name="Gonzalez J.M."/>
            <person name="Coll-Llado M."/>
            <person name="Gourdon P."/>
            <person name="Pascher T."/>
            <person name="Neutze R."/>
            <person name="Pedros-Alio C."/>
            <person name="Pinhassi J."/>
        </authorList>
    </citation>
    <scope>NUCLEOTIDE SEQUENCE [LARGE SCALE GENOMIC DNA]</scope>
    <source>
        <strain evidence="1 2">MED217</strain>
    </source>
</reference>
<organism evidence="1 2">
    <name type="scientific">Leeuwenhoekiella blandensis (strain CECT 7118 / CCUG 51940 / KCTC 22103 / MED217)</name>
    <name type="common">Flavobacterium sp. (strain MED217)</name>
    <dbReference type="NCBI Taxonomy" id="398720"/>
    <lineage>
        <taxon>Bacteria</taxon>
        <taxon>Pseudomonadati</taxon>
        <taxon>Bacteroidota</taxon>
        <taxon>Flavobacteriia</taxon>
        <taxon>Flavobacteriales</taxon>
        <taxon>Flavobacteriaceae</taxon>
        <taxon>Leeuwenhoekiella</taxon>
    </lineage>
</organism>
<gene>
    <name evidence="1" type="ORF">MED217_16810</name>
</gene>
<comment type="caution">
    <text evidence="1">The sequence shown here is derived from an EMBL/GenBank/DDBJ whole genome shotgun (WGS) entry which is preliminary data.</text>
</comment>
<dbReference type="EMBL" id="AANC01000001">
    <property type="protein sequence ID" value="EAQ51223.1"/>
    <property type="molecule type" value="Genomic_DNA"/>
</dbReference>
<sequence length="147" mass="16258">MVLLVLTSCNQESAPKDNVSQDALMESEFAQSGAKASRFVMTSSGSLKPSTAVILDGITFNIVQDQQGDTIYRGTRDSVFETPEGYSIGDSIGMVQNSYRELMYKEPGFGYFIPLPSGWILGFCQGATCTSFEPKTKDPIRWIFKRE</sequence>
<evidence type="ECO:0000313" key="2">
    <source>
        <dbReference type="Proteomes" id="UP000001601"/>
    </source>
</evidence>
<dbReference type="Proteomes" id="UP000001601">
    <property type="component" value="Unassembled WGS sequence"/>
</dbReference>
<proteinExistence type="predicted"/>
<dbReference type="AlphaFoldDB" id="A3XHM0"/>
<evidence type="ECO:0000313" key="1">
    <source>
        <dbReference type="EMBL" id="EAQ51223.1"/>
    </source>
</evidence>
<keyword evidence="2" id="KW-1185">Reference proteome</keyword>
<dbReference type="eggNOG" id="ENOG503389M">
    <property type="taxonomic scope" value="Bacteria"/>
</dbReference>
<name>A3XHM0_LEEBM</name>